<dbReference type="PANTHER" id="PTHR45877">
    <property type="entry name" value="E3 UBIQUITIN-PROTEIN LIGASE SIAH2"/>
    <property type="match status" value="1"/>
</dbReference>
<proteinExistence type="predicted"/>
<dbReference type="SUPFAM" id="SSF49599">
    <property type="entry name" value="TRAF domain-like"/>
    <property type="match status" value="1"/>
</dbReference>
<dbReference type="InterPro" id="IPR004162">
    <property type="entry name" value="SINA-like_animal"/>
</dbReference>
<comment type="caution">
    <text evidence="6">The sequence shown here is derived from an EMBL/GenBank/DDBJ whole genome shotgun (WGS) entry which is preliminary data.</text>
</comment>
<organism evidence="6 7">
    <name type="scientific">Henosepilachna vigintioctopunctata</name>
    <dbReference type="NCBI Taxonomy" id="420089"/>
    <lineage>
        <taxon>Eukaryota</taxon>
        <taxon>Metazoa</taxon>
        <taxon>Ecdysozoa</taxon>
        <taxon>Arthropoda</taxon>
        <taxon>Hexapoda</taxon>
        <taxon>Insecta</taxon>
        <taxon>Pterygota</taxon>
        <taxon>Neoptera</taxon>
        <taxon>Endopterygota</taxon>
        <taxon>Coleoptera</taxon>
        <taxon>Polyphaga</taxon>
        <taxon>Cucujiformia</taxon>
        <taxon>Coccinelloidea</taxon>
        <taxon>Coccinellidae</taxon>
        <taxon>Epilachninae</taxon>
        <taxon>Epilachnini</taxon>
        <taxon>Henosepilachna</taxon>
    </lineage>
</organism>
<protein>
    <recommendedName>
        <fullName evidence="5">SIAH-type domain-containing protein</fullName>
    </recommendedName>
</protein>
<dbReference type="GO" id="GO:0061630">
    <property type="term" value="F:ubiquitin protein ligase activity"/>
    <property type="evidence" value="ECO:0007669"/>
    <property type="project" value="TreeGrafter"/>
</dbReference>
<evidence type="ECO:0000256" key="3">
    <source>
        <dbReference type="ARBA" id="ARBA00022833"/>
    </source>
</evidence>
<name>A0AAW1TS74_9CUCU</name>
<dbReference type="AlphaFoldDB" id="A0AAW1TS74"/>
<dbReference type="GO" id="GO:0031624">
    <property type="term" value="F:ubiquitin conjugating enzyme binding"/>
    <property type="evidence" value="ECO:0007669"/>
    <property type="project" value="TreeGrafter"/>
</dbReference>
<evidence type="ECO:0000259" key="5">
    <source>
        <dbReference type="PROSITE" id="PS51081"/>
    </source>
</evidence>
<gene>
    <name evidence="6" type="ORF">WA026_011562</name>
</gene>
<sequence>MFSFNPNASFQAIPSENSSGDTIPNKLCVEEIDPELLDNIKCPRCVKYYFSPIHLCPKGHNLCNVCKEVPAVRFGKTGNGSASNSSTFGALGGTRSANNSSIFGTTTETHNLQFSSAPTNFSPGNYCGKCSEYFAKNLARRATAREKSIKILNFPCGNAVKKCPYRNNLLQIEEHEKSCIYAPRSCFFDGCDWKDTTESIINHIKEKHTFIVMNEPQILLEGINIYPLLYDSTFFLLKTSYSSCDSLKFSVLYPGENNKYKFDILFMGYNEDVCIRLTNYCELLQNETVKMNDMFSDDITVPFDCLRHFITDLQKLRFKINIIKIS</sequence>
<dbReference type="InterPro" id="IPR013083">
    <property type="entry name" value="Znf_RING/FYVE/PHD"/>
</dbReference>
<dbReference type="InterPro" id="IPR013010">
    <property type="entry name" value="Znf_SIAH"/>
</dbReference>
<keyword evidence="3" id="KW-0862">Zinc</keyword>
<dbReference type="EMBL" id="JARQZJ010000005">
    <property type="protein sequence ID" value="KAK9871293.1"/>
    <property type="molecule type" value="Genomic_DNA"/>
</dbReference>
<evidence type="ECO:0000313" key="7">
    <source>
        <dbReference type="Proteomes" id="UP001431783"/>
    </source>
</evidence>
<keyword evidence="2 4" id="KW-0863">Zinc-finger</keyword>
<evidence type="ECO:0000256" key="4">
    <source>
        <dbReference type="PROSITE-ProRule" id="PRU00455"/>
    </source>
</evidence>
<dbReference type="Proteomes" id="UP001431783">
    <property type="component" value="Unassembled WGS sequence"/>
</dbReference>
<evidence type="ECO:0000256" key="2">
    <source>
        <dbReference type="ARBA" id="ARBA00022771"/>
    </source>
</evidence>
<evidence type="ECO:0000256" key="1">
    <source>
        <dbReference type="ARBA" id="ARBA00022723"/>
    </source>
</evidence>
<dbReference type="Gene3D" id="3.30.40.10">
    <property type="entry name" value="Zinc/RING finger domain, C3HC4 (zinc finger)"/>
    <property type="match status" value="1"/>
</dbReference>
<accession>A0AAW1TS74</accession>
<dbReference type="GO" id="GO:0008270">
    <property type="term" value="F:zinc ion binding"/>
    <property type="evidence" value="ECO:0007669"/>
    <property type="project" value="UniProtKB-KW"/>
</dbReference>
<keyword evidence="1" id="KW-0479">Metal-binding</keyword>
<reference evidence="6 7" key="1">
    <citation type="submission" date="2023-03" db="EMBL/GenBank/DDBJ databases">
        <title>Genome insight into feeding habits of ladybird beetles.</title>
        <authorList>
            <person name="Li H.-S."/>
            <person name="Huang Y.-H."/>
            <person name="Pang H."/>
        </authorList>
    </citation>
    <scope>NUCLEOTIDE SEQUENCE [LARGE SCALE GENOMIC DNA]</scope>
    <source>
        <strain evidence="6">SYSU_2023b</strain>
        <tissue evidence="6">Whole body</tissue>
    </source>
</reference>
<dbReference type="PROSITE" id="PS51081">
    <property type="entry name" value="ZF_SIAH"/>
    <property type="match status" value="1"/>
</dbReference>
<dbReference type="Pfam" id="PF21361">
    <property type="entry name" value="Sina_ZnF"/>
    <property type="match status" value="1"/>
</dbReference>
<evidence type="ECO:0000313" key="6">
    <source>
        <dbReference type="EMBL" id="KAK9871293.1"/>
    </source>
</evidence>
<dbReference type="PANTHER" id="PTHR45877:SF2">
    <property type="entry name" value="E3 UBIQUITIN-PROTEIN LIGASE SINA-RELATED"/>
    <property type="match status" value="1"/>
</dbReference>
<feature type="domain" description="SIAH-type" evidence="5">
    <location>
        <begin position="151"/>
        <end position="209"/>
    </location>
</feature>
<keyword evidence="7" id="KW-1185">Reference proteome</keyword>
<dbReference type="GO" id="GO:0005737">
    <property type="term" value="C:cytoplasm"/>
    <property type="evidence" value="ECO:0007669"/>
    <property type="project" value="TreeGrafter"/>
</dbReference>
<dbReference type="GO" id="GO:0043161">
    <property type="term" value="P:proteasome-mediated ubiquitin-dependent protein catabolic process"/>
    <property type="evidence" value="ECO:0007669"/>
    <property type="project" value="TreeGrafter"/>
</dbReference>